<organism evidence="2 3">
    <name type="scientific">Scomber scombrus</name>
    <name type="common">Atlantic mackerel</name>
    <name type="synonym">Scomber vernalis</name>
    <dbReference type="NCBI Taxonomy" id="13677"/>
    <lineage>
        <taxon>Eukaryota</taxon>
        <taxon>Metazoa</taxon>
        <taxon>Chordata</taxon>
        <taxon>Craniata</taxon>
        <taxon>Vertebrata</taxon>
        <taxon>Euteleostomi</taxon>
        <taxon>Actinopterygii</taxon>
        <taxon>Neopterygii</taxon>
        <taxon>Teleostei</taxon>
        <taxon>Neoteleostei</taxon>
        <taxon>Acanthomorphata</taxon>
        <taxon>Pelagiaria</taxon>
        <taxon>Scombriformes</taxon>
        <taxon>Scombridae</taxon>
        <taxon>Scomber</taxon>
    </lineage>
</organism>
<evidence type="ECO:0000256" key="1">
    <source>
        <dbReference type="SAM" id="MobiDB-lite"/>
    </source>
</evidence>
<proteinExistence type="predicted"/>
<feature type="region of interest" description="Disordered" evidence="1">
    <location>
        <begin position="7"/>
        <end position="50"/>
    </location>
</feature>
<name>A0AAV1PBT6_SCOSC</name>
<comment type="caution">
    <text evidence="2">The sequence shown here is derived from an EMBL/GenBank/DDBJ whole genome shotgun (WGS) entry which is preliminary data.</text>
</comment>
<evidence type="ECO:0000313" key="3">
    <source>
        <dbReference type="Proteomes" id="UP001314229"/>
    </source>
</evidence>
<sequence>MPALLCITLSKYKQQSQRERKRKEKEERKEKTQDTRPRLFGGSVRVNQRA</sequence>
<keyword evidence="3" id="KW-1185">Reference proteome</keyword>
<dbReference type="AlphaFoldDB" id="A0AAV1PBT6"/>
<feature type="compositionally biased region" description="Basic and acidic residues" evidence="1">
    <location>
        <begin position="24"/>
        <end position="37"/>
    </location>
</feature>
<gene>
    <name evidence="2" type="ORF">FSCOSCO3_A024602</name>
</gene>
<evidence type="ECO:0000313" key="2">
    <source>
        <dbReference type="EMBL" id="CAK6969336.1"/>
    </source>
</evidence>
<protein>
    <submittedName>
        <fullName evidence="2">Uncharacterized protein</fullName>
    </submittedName>
</protein>
<dbReference type="Proteomes" id="UP001314229">
    <property type="component" value="Unassembled WGS sequence"/>
</dbReference>
<dbReference type="EMBL" id="CAWUFR010000134">
    <property type="protein sequence ID" value="CAK6969336.1"/>
    <property type="molecule type" value="Genomic_DNA"/>
</dbReference>
<accession>A0AAV1PBT6</accession>
<reference evidence="2 3" key="1">
    <citation type="submission" date="2024-01" db="EMBL/GenBank/DDBJ databases">
        <authorList>
            <person name="Alioto T."/>
            <person name="Alioto T."/>
            <person name="Gomez Garrido J."/>
        </authorList>
    </citation>
    <scope>NUCLEOTIDE SEQUENCE [LARGE SCALE GENOMIC DNA]</scope>
</reference>